<dbReference type="Proteomes" id="UP001381693">
    <property type="component" value="Unassembled WGS sequence"/>
</dbReference>
<dbReference type="GO" id="GO:0016817">
    <property type="term" value="F:hydrolase activity, acting on acid anhydrides"/>
    <property type="evidence" value="ECO:0007669"/>
    <property type="project" value="InterPro"/>
</dbReference>
<dbReference type="PANTHER" id="PTHR35372">
    <property type="entry name" value="ATP BINDING PROTEIN-RELATED"/>
    <property type="match status" value="1"/>
</dbReference>
<accession>A0AAN8XB87</accession>
<evidence type="ECO:0000259" key="4">
    <source>
        <dbReference type="PROSITE" id="PS51206"/>
    </source>
</evidence>
<evidence type="ECO:0000256" key="3">
    <source>
        <dbReference type="ARBA" id="ARBA00022840"/>
    </source>
</evidence>
<dbReference type="Gene3D" id="3.40.50.300">
    <property type="entry name" value="P-loop containing nucleotide triphosphate hydrolases"/>
    <property type="match status" value="1"/>
</dbReference>
<evidence type="ECO:0000256" key="1">
    <source>
        <dbReference type="ARBA" id="ARBA00022741"/>
    </source>
</evidence>
<dbReference type="Pfam" id="PF08707">
    <property type="entry name" value="PriCT_2"/>
    <property type="match status" value="1"/>
</dbReference>
<proteinExistence type="predicted"/>
<sequence>IWLLPKCKKLNDTHAYKASHIISVDDDRRVNVEKILSDGNFDYSRYLIYNYYPEESFVSHYIFTVRMTLSMCDIDDSYATWRNIAYCLFNIARKMSLVDNSYRVEDILFRSWLGYSAKSKKFNRDNCIAAWDKFKQNENERQTLIGKTCYEHASMLYIYCTGTSRLDPKIESLLMPTRYTFNFLKHKKEDGNVLIPSHALVAEFFKHVCGKYQYYATSDGRKFYRYNEETGTYDTYVSILPEIMNRVEPFIKFVRNPAENVQNYGFLNQVMKYYNEICRQELYKLVCKNQSKMRYNYKFIEELTEPLPQHLYFKNGYYDLDADSDQFKAYSPELFAINTVPYTYHGFFAHHSIEENGGIKCLRFESECQCQHAKATKQLVDYINASLGYIYSQKNIELFNLLRNFLYGDNKQKLLLNLVGPKDSGKTNLCNLLNTGLGTYYSSIINYSFFESAGKRGKSTGGEPTVQVNCMRGKRIVRTNEVNLNRLAGDTIKSFTGNDLQYQRKMYREADPMESPPTFSFIFAGNLVPNIDTLDIQAWQRLYIYETFNNSQRIGSTQWLFEGQVPGLFLDMILNYPHRTDVISNSEMYRRHKCPLYDYCKKHQINIAKVDVKELYKMFKGSIIAEHGKGYFSKHGLSFMVTFENIYNILKKQPMEVNVDEGGQAGTIRERDNASEDNYDMDFLVE</sequence>
<keyword evidence="2" id="KW-0378">Hydrolase</keyword>
<protein>
    <recommendedName>
        <fullName evidence="4">SF3 helicase domain-containing protein</fullName>
    </recommendedName>
</protein>
<dbReference type="InterPro" id="IPR014819">
    <property type="entry name" value="PriCT_2"/>
</dbReference>
<keyword evidence="6" id="KW-1185">Reference proteome</keyword>
<feature type="domain" description="SF3 helicase" evidence="4">
    <location>
        <begin position="378"/>
        <end position="561"/>
    </location>
</feature>
<keyword evidence="1" id="KW-0547">Nucleotide-binding</keyword>
<dbReference type="PROSITE" id="PS51206">
    <property type="entry name" value="SF3_HELICASE_1"/>
    <property type="match status" value="1"/>
</dbReference>
<dbReference type="InterPro" id="IPR027417">
    <property type="entry name" value="P-loop_NTPase"/>
</dbReference>
<organism evidence="5 6">
    <name type="scientific">Halocaridina rubra</name>
    <name type="common">Hawaiian red shrimp</name>
    <dbReference type="NCBI Taxonomy" id="373956"/>
    <lineage>
        <taxon>Eukaryota</taxon>
        <taxon>Metazoa</taxon>
        <taxon>Ecdysozoa</taxon>
        <taxon>Arthropoda</taxon>
        <taxon>Crustacea</taxon>
        <taxon>Multicrustacea</taxon>
        <taxon>Malacostraca</taxon>
        <taxon>Eumalacostraca</taxon>
        <taxon>Eucarida</taxon>
        <taxon>Decapoda</taxon>
        <taxon>Pleocyemata</taxon>
        <taxon>Caridea</taxon>
        <taxon>Atyoidea</taxon>
        <taxon>Atyidae</taxon>
        <taxon>Halocaridina</taxon>
    </lineage>
</organism>
<name>A0AAN8XB87_HALRR</name>
<keyword evidence="3" id="KW-0067">ATP-binding</keyword>
<evidence type="ECO:0000313" key="6">
    <source>
        <dbReference type="Proteomes" id="UP001381693"/>
    </source>
</evidence>
<dbReference type="SUPFAM" id="SSF52540">
    <property type="entry name" value="P-loop containing nucleoside triphosphate hydrolases"/>
    <property type="match status" value="1"/>
</dbReference>
<evidence type="ECO:0000313" key="5">
    <source>
        <dbReference type="EMBL" id="KAK7075424.1"/>
    </source>
</evidence>
<reference evidence="5 6" key="1">
    <citation type="submission" date="2023-11" db="EMBL/GenBank/DDBJ databases">
        <title>Halocaridina rubra genome assembly.</title>
        <authorList>
            <person name="Smith C."/>
        </authorList>
    </citation>
    <scope>NUCLEOTIDE SEQUENCE [LARGE SCALE GENOMIC DNA]</scope>
    <source>
        <strain evidence="5">EP-1</strain>
        <tissue evidence="5">Whole</tissue>
    </source>
</reference>
<dbReference type="AlphaFoldDB" id="A0AAN8XB87"/>
<dbReference type="PANTHER" id="PTHR35372:SF2">
    <property type="entry name" value="SF3 HELICASE DOMAIN-CONTAINING PROTEIN"/>
    <property type="match status" value="1"/>
</dbReference>
<dbReference type="InterPro" id="IPR014015">
    <property type="entry name" value="Helicase_SF3_DNA-vir"/>
</dbReference>
<dbReference type="GO" id="GO:0005524">
    <property type="term" value="F:ATP binding"/>
    <property type="evidence" value="ECO:0007669"/>
    <property type="project" value="UniProtKB-KW"/>
</dbReference>
<gene>
    <name evidence="5" type="ORF">SK128_026578</name>
</gene>
<feature type="non-terminal residue" evidence="5">
    <location>
        <position position="1"/>
    </location>
</feature>
<dbReference type="InterPro" id="IPR051620">
    <property type="entry name" value="ORF904-like_C"/>
</dbReference>
<dbReference type="EMBL" id="JAXCGZ010010775">
    <property type="protein sequence ID" value="KAK7075424.1"/>
    <property type="molecule type" value="Genomic_DNA"/>
</dbReference>
<comment type="caution">
    <text evidence="5">The sequence shown here is derived from an EMBL/GenBank/DDBJ whole genome shotgun (WGS) entry which is preliminary data.</text>
</comment>
<evidence type="ECO:0000256" key="2">
    <source>
        <dbReference type="ARBA" id="ARBA00022801"/>
    </source>
</evidence>